<sequence length="75" mass="7964">MSTVLRFVTHRIISHPAGEVTVSAQCLDADCGWTAGPVADVARVDVDCMSHTGRTGHPTFARKYEDVALVSPVGP</sequence>
<proteinExistence type="predicted"/>
<organism evidence="2 3">
    <name type="scientific">Streptomyces lavendulae subsp. lavendulae</name>
    <dbReference type="NCBI Taxonomy" id="58340"/>
    <lineage>
        <taxon>Bacteria</taxon>
        <taxon>Bacillati</taxon>
        <taxon>Actinomycetota</taxon>
        <taxon>Actinomycetes</taxon>
        <taxon>Kitasatosporales</taxon>
        <taxon>Streptomycetaceae</taxon>
        <taxon>Streptomyces</taxon>
    </lineage>
</organism>
<dbReference type="OrthoDB" id="4236662at2"/>
<name>A0A2K8PJE0_STRLA</name>
<evidence type="ECO:0000313" key="2">
    <source>
        <dbReference type="EMBL" id="ATZ26839.1"/>
    </source>
</evidence>
<gene>
    <name evidence="2" type="ORF">SLAV_25225</name>
</gene>
<accession>A0A2K8PJE0</accession>
<dbReference type="EMBL" id="CP024985">
    <property type="protein sequence ID" value="ATZ26839.1"/>
    <property type="molecule type" value="Genomic_DNA"/>
</dbReference>
<dbReference type="GeneID" id="49386059"/>
<protein>
    <recommendedName>
        <fullName evidence="1">DUF7848 domain-containing protein</fullName>
    </recommendedName>
</protein>
<dbReference type="RefSeq" id="WP_030227142.1">
    <property type="nucleotide sequence ID" value="NZ_CP024985.1"/>
</dbReference>
<dbReference type="Proteomes" id="UP000231791">
    <property type="component" value="Chromosome"/>
</dbReference>
<evidence type="ECO:0000313" key="3">
    <source>
        <dbReference type="Proteomes" id="UP000231791"/>
    </source>
</evidence>
<dbReference type="InterPro" id="IPR057170">
    <property type="entry name" value="DUF7848"/>
</dbReference>
<dbReference type="KEGG" id="slx:SLAV_25225"/>
<dbReference type="Pfam" id="PF25232">
    <property type="entry name" value="DUF7848"/>
    <property type="match status" value="1"/>
</dbReference>
<keyword evidence="3" id="KW-1185">Reference proteome</keyword>
<dbReference type="AlphaFoldDB" id="A0A2K8PJE0"/>
<feature type="domain" description="DUF7848" evidence="1">
    <location>
        <begin position="2"/>
        <end position="71"/>
    </location>
</feature>
<evidence type="ECO:0000259" key="1">
    <source>
        <dbReference type="Pfam" id="PF25232"/>
    </source>
</evidence>
<reference evidence="2 3" key="1">
    <citation type="submission" date="2017-11" db="EMBL/GenBank/DDBJ databases">
        <title>Complete genome sequence of Streptomyces lavendulae subsp. lavendulae CCM 3239 (formerly 'Streptomyces aureofaciens CCM 3239'), the producer of the angucycline-type antibiotic auricin.</title>
        <authorList>
            <person name="Busche T."/>
            <person name="Novakova R."/>
            <person name="Al'Dilaimi A."/>
            <person name="Homerova D."/>
            <person name="Feckova L."/>
            <person name="Rezuchova B."/>
            <person name="Mingyar E."/>
            <person name="Csolleiova D."/>
            <person name="Bekeova C."/>
            <person name="Winkler A."/>
            <person name="Sevcikova B."/>
            <person name="Kalinowski J."/>
            <person name="Kormanec J."/>
            <person name="Ruckert C."/>
        </authorList>
    </citation>
    <scope>NUCLEOTIDE SEQUENCE [LARGE SCALE GENOMIC DNA]</scope>
    <source>
        <strain evidence="2 3">CCM 3239</strain>
    </source>
</reference>